<evidence type="ECO:0008006" key="5">
    <source>
        <dbReference type="Google" id="ProtNLM"/>
    </source>
</evidence>
<dbReference type="OrthoDB" id="178074at2157"/>
<keyword evidence="2" id="KW-1133">Transmembrane helix</keyword>
<evidence type="ECO:0000313" key="3">
    <source>
        <dbReference type="EMBL" id="MBV0923608.1"/>
    </source>
</evidence>
<dbReference type="EMBL" id="JAHQXF010000001">
    <property type="protein sequence ID" value="MBV0923608.1"/>
    <property type="molecule type" value="Genomic_DNA"/>
</dbReference>
<organism evidence="3 4">
    <name type="scientific">Haloarcula limicola</name>
    <dbReference type="NCBI Taxonomy" id="1429915"/>
    <lineage>
        <taxon>Archaea</taxon>
        <taxon>Methanobacteriati</taxon>
        <taxon>Methanobacteriota</taxon>
        <taxon>Stenosarchaea group</taxon>
        <taxon>Halobacteria</taxon>
        <taxon>Halobacteriales</taxon>
        <taxon>Haloarculaceae</taxon>
        <taxon>Haloarcula</taxon>
    </lineage>
</organism>
<protein>
    <recommendedName>
        <fullName evidence="5">SHOCT domain-containing protein</fullName>
    </recommendedName>
</protein>
<dbReference type="AlphaFoldDB" id="A0A8J8C659"/>
<evidence type="ECO:0000256" key="2">
    <source>
        <dbReference type="SAM" id="Phobius"/>
    </source>
</evidence>
<evidence type="ECO:0000256" key="1">
    <source>
        <dbReference type="SAM" id="MobiDB-lite"/>
    </source>
</evidence>
<reference evidence="3 4" key="1">
    <citation type="submission" date="2021-06" db="EMBL/GenBank/DDBJ databases">
        <title>New haloarchaea isolates fom saline soil.</title>
        <authorList>
            <person name="Duran-Viseras A."/>
            <person name="Sanchez-Porro C.S."/>
            <person name="Ventosa A."/>
        </authorList>
    </citation>
    <scope>NUCLEOTIDE SEQUENCE [LARGE SCALE GENOMIC DNA]</scope>
    <source>
        <strain evidence="3 4">JCM 183640</strain>
    </source>
</reference>
<feature type="transmembrane region" description="Helical" evidence="2">
    <location>
        <begin position="12"/>
        <end position="38"/>
    </location>
</feature>
<keyword evidence="2" id="KW-0812">Transmembrane</keyword>
<feature type="transmembrane region" description="Helical" evidence="2">
    <location>
        <begin position="44"/>
        <end position="70"/>
    </location>
</feature>
<proteinExistence type="predicted"/>
<name>A0A8J8C659_9EURY</name>
<keyword evidence="4" id="KW-1185">Reference proteome</keyword>
<dbReference type="RefSeq" id="WP_162316728.1">
    <property type="nucleotide sequence ID" value="NZ_JAHQXF010000001.1"/>
</dbReference>
<gene>
    <name evidence="3" type="ORF">KTS45_05280</name>
</gene>
<sequence length="178" mass="19069">MSWVSDNRHWILFAGVVLTTLGAAGVAVVGLVATVSTLVAGGPLLGVVAVTVLGTLLLAGLDVVLVAALASELASRASFPTNRGAADAFHRAERFVPPLRSLGLGDRFEPSLDERKAALDERYVEGDLSEREYEAELQTLLAEHDESIPDVSRETAVEAADAHETHEVRETREVERET</sequence>
<accession>A0A8J8C659</accession>
<feature type="region of interest" description="Disordered" evidence="1">
    <location>
        <begin position="158"/>
        <end position="178"/>
    </location>
</feature>
<dbReference type="Proteomes" id="UP000766550">
    <property type="component" value="Unassembled WGS sequence"/>
</dbReference>
<comment type="caution">
    <text evidence="3">The sequence shown here is derived from an EMBL/GenBank/DDBJ whole genome shotgun (WGS) entry which is preliminary data.</text>
</comment>
<evidence type="ECO:0000313" key="4">
    <source>
        <dbReference type="Proteomes" id="UP000766550"/>
    </source>
</evidence>
<keyword evidence="2" id="KW-0472">Membrane</keyword>